<accession>A0A0B4UL94</accession>
<name>A0A0B4UL94_9ABAC</name>
<evidence type="ECO:0000256" key="2">
    <source>
        <dbReference type="ARBA" id="ARBA00022912"/>
    </source>
</evidence>
<dbReference type="KEGG" id="vg:23301770"/>
<dbReference type="PROSITE" id="PS50056">
    <property type="entry name" value="TYR_PHOSPHATASE_2"/>
    <property type="match status" value="1"/>
</dbReference>
<dbReference type="RefSeq" id="YP_009118615.1">
    <property type="nucleotide sequence ID" value="NC_026430.1"/>
</dbReference>
<evidence type="ECO:0000256" key="1">
    <source>
        <dbReference type="ARBA" id="ARBA00022801"/>
    </source>
</evidence>
<dbReference type="Proteomes" id="UP000202427">
    <property type="component" value="Segment"/>
</dbReference>
<dbReference type="SUPFAM" id="SSF52799">
    <property type="entry name" value="(Phosphotyrosine protein) phosphatases II"/>
    <property type="match status" value="1"/>
</dbReference>
<dbReference type="EMBL" id="KJ631623">
    <property type="protein sequence ID" value="AJD09297.1"/>
    <property type="molecule type" value="Genomic_DNA"/>
</dbReference>
<dbReference type="Gene3D" id="3.90.190.10">
    <property type="entry name" value="Protein tyrosine phosphatase superfamily"/>
    <property type="match status" value="1"/>
</dbReference>
<dbReference type="InterPro" id="IPR051029">
    <property type="entry name" value="mRNA_Capping_Enz/RNA_Phosphat"/>
</dbReference>
<dbReference type="GO" id="GO:0004721">
    <property type="term" value="F:phosphoprotein phosphatase activity"/>
    <property type="evidence" value="ECO:0007669"/>
    <property type="project" value="UniProtKB-KW"/>
</dbReference>
<keyword evidence="6" id="KW-1185">Reference proteome</keyword>
<dbReference type="SMART" id="SM00195">
    <property type="entry name" value="DSPc"/>
    <property type="match status" value="1"/>
</dbReference>
<dbReference type="InterPro" id="IPR020422">
    <property type="entry name" value="TYR_PHOSPHATASE_DUAL_dom"/>
</dbReference>
<dbReference type="PANTHER" id="PTHR10367">
    <property type="entry name" value="MRNA-CAPPING ENZYME"/>
    <property type="match status" value="1"/>
</dbReference>
<protein>
    <submittedName>
        <fullName evidence="5">Protein tyrosine phosphatase 1</fullName>
    </submittedName>
</protein>
<evidence type="ECO:0000259" key="4">
    <source>
        <dbReference type="PROSITE" id="PS50056"/>
    </source>
</evidence>
<gene>
    <name evidence="5" type="primary">ORF-132</name>
</gene>
<evidence type="ECO:0000259" key="3">
    <source>
        <dbReference type="PROSITE" id="PS50054"/>
    </source>
</evidence>
<dbReference type="InterPro" id="IPR016130">
    <property type="entry name" value="Tyr_Pase_AS"/>
</dbReference>
<dbReference type="PROSITE" id="PS50054">
    <property type="entry name" value="TYR_PHOSPHATASE_DUAL"/>
    <property type="match status" value="1"/>
</dbReference>
<dbReference type="Pfam" id="PF00782">
    <property type="entry name" value="DSPc"/>
    <property type="match status" value="1"/>
</dbReference>
<keyword evidence="2" id="KW-0904">Protein phosphatase</keyword>
<proteinExistence type="predicted"/>
<evidence type="ECO:0000313" key="6">
    <source>
        <dbReference type="Proteomes" id="UP000202427"/>
    </source>
</evidence>
<evidence type="ECO:0000313" key="5">
    <source>
        <dbReference type="EMBL" id="AJD09297.1"/>
    </source>
</evidence>
<organism evidence="5 6">
    <name type="scientific">Condylorrhiza vestigialis mutiple nucleopolyhedrovirus</name>
    <dbReference type="NCBI Taxonomy" id="1592576"/>
    <lineage>
        <taxon>Viruses</taxon>
        <taxon>Viruses incertae sedis</taxon>
        <taxon>Naldaviricetes</taxon>
        <taxon>Lefavirales</taxon>
        <taxon>Baculoviridae</taxon>
        <taxon>Alphabaculovirus</taxon>
        <taxon>Alphabaculovirus covestigialis</taxon>
    </lineage>
</organism>
<keyword evidence="1" id="KW-0378">Hydrolase</keyword>
<feature type="domain" description="Tyrosine specific protein phosphatases" evidence="4">
    <location>
        <begin position="108"/>
        <end position="175"/>
    </location>
</feature>
<dbReference type="GeneID" id="23301770"/>
<dbReference type="InterPro" id="IPR000340">
    <property type="entry name" value="Dual-sp_phosphatase_cat-dom"/>
</dbReference>
<dbReference type="PANTHER" id="PTHR10367:SF9">
    <property type="entry name" value="DUAL-SPECIFICITY PHOSPHATASE 11 (RNA_RNP COMPLEX 1-INTERACTING)"/>
    <property type="match status" value="1"/>
</dbReference>
<sequence>MRANEPTLNRTMFPRRWHNYTTCGKVIEGTNFICFKVPLKQEVFEYVTNDEDHWTVTSLVNKQRALGAVIDLTNTLRYYDGAEVRDAGVLYKKIRVPGQEIPNENIVQEFFETVQEFSDRCPGMLIGVHCTHGLNRTGYLVCRYIIDKLHVSPADAIAQFETARGHKIERHNYLEDLLKRHHVRR</sequence>
<reference evidence="5 6" key="1">
    <citation type="journal article" date="2009" name="J. Invertebr. Pathol.">
        <title>Identification of a new nucleopolyhedrovirus from naturally-infected Condylorrhiza vestigialis (Guenee) (Lepidoptera: Crambidae) larvae on poplar plantations in South Brazil.</title>
        <authorList>
            <person name="Castro M.E."/>
            <person name="Ribeiro Z.M."/>
            <person name="Santos A.C."/>
            <person name="Souza M.L."/>
            <person name="Machado E.B."/>
            <person name="Sousa N.J."/>
            <person name="Moscardi F."/>
        </authorList>
    </citation>
    <scope>NUCLEOTIDE SEQUENCE [LARGE SCALE GENOMIC DNA]</scope>
</reference>
<dbReference type="OrthoDB" id="10871at10239"/>
<dbReference type="InterPro" id="IPR029021">
    <property type="entry name" value="Prot-tyrosine_phosphatase-like"/>
</dbReference>
<dbReference type="PROSITE" id="PS00383">
    <property type="entry name" value="TYR_PHOSPHATASE_1"/>
    <property type="match status" value="1"/>
</dbReference>
<feature type="domain" description="Tyrosine-protein phosphatase" evidence="3">
    <location>
        <begin position="37"/>
        <end position="185"/>
    </location>
</feature>
<dbReference type="GO" id="GO:0004651">
    <property type="term" value="F:polynucleotide 5'-phosphatase activity"/>
    <property type="evidence" value="ECO:0007669"/>
    <property type="project" value="TreeGrafter"/>
</dbReference>
<dbReference type="InterPro" id="IPR000387">
    <property type="entry name" value="Tyr_Pase_dom"/>
</dbReference>